<name>A0ACB5T5K6_AMBMO</name>
<evidence type="ECO:0000313" key="2">
    <source>
        <dbReference type="Proteomes" id="UP001165064"/>
    </source>
</evidence>
<reference evidence="1" key="1">
    <citation type="submission" date="2023-04" db="EMBL/GenBank/DDBJ databases">
        <title>Ambrosiozyma monospora NBRC 10751.</title>
        <authorList>
            <person name="Ichikawa N."/>
            <person name="Sato H."/>
            <person name="Tonouchi N."/>
        </authorList>
    </citation>
    <scope>NUCLEOTIDE SEQUENCE</scope>
    <source>
        <strain evidence="1">NBRC 10751</strain>
    </source>
</reference>
<comment type="caution">
    <text evidence="1">The sequence shown here is derived from an EMBL/GenBank/DDBJ whole genome shotgun (WGS) entry which is preliminary data.</text>
</comment>
<evidence type="ECO:0000313" key="1">
    <source>
        <dbReference type="EMBL" id="GME81588.1"/>
    </source>
</evidence>
<dbReference type="Proteomes" id="UP001165064">
    <property type="component" value="Unassembled WGS sequence"/>
</dbReference>
<dbReference type="EMBL" id="BSXS01003599">
    <property type="protein sequence ID" value="GME81588.1"/>
    <property type="molecule type" value="Genomic_DNA"/>
</dbReference>
<gene>
    <name evidence="1" type="ORF">Amon02_000503700</name>
</gene>
<protein>
    <submittedName>
        <fullName evidence="1">Unnamed protein product</fullName>
    </submittedName>
</protein>
<keyword evidence="2" id="KW-1185">Reference proteome</keyword>
<organism evidence="1 2">
    <name type="scientific">Ambrosiozyma monospora</name>
    <name type="common">Yeast</name>
    <name type="synonym">Endomycopsis monosporus</name>
    <dbReference type="NCBI Taxonomy" id="43982"/>
    <lineage>
        <taxon>Eukaryota</taxon>
        <taxon>Fungi</taxon>
        <taxon>Dikarya</taxon>
        <taxon>Ascomycota</taxon>
        <taxon>Saccharomycotina</taxon>
        <taxon>Pichiomycetes</taxon>
        <taxon>Pichiales</taxon>
        <taxon>Pichiaceae</taxon>
        <taxon>Ambrosiozyma</taxon>
    </lineage>
</organism>
<accession>A0ACB5T5K6</accession>
<proteinExistence type="predicted"/>
<sequence>MWIKFANLCRKSGRFGLAEKALNSLKDDYRPDVTYAKLKYMWTTGRQQEALDRLVDFASDVSRELNINENEAIDQPLPSGLPDANETTVRNTRLLARCYLKQGEWKIALHPDWTAQTEVVTSVLGSFLLATHFDSQWYKAWHNWALANFNVLPPEAKQLPNDYDIANGNVDDDANVAENLKYVRPAVRGFFYSISLTRSNPFQDILRLLTLWLKFGGVDEVNRIVQEGFQMMKQNIWLDVVPQLISRILQPNPQVSESVLGLLSDLGRTHPQALIFPLSVSAKTSNLARQRAAMSVIDTIRAHSPTVVEHVDLVSTELIRVSAIWIEIWHEGLEEASRAYFSPEHDVDRMIGVLMPLHQKMTKPVTIREASFFNSYGRELEDAKQCLQNYKRTRDQAYISQAWENYYAVFRKITRQIAQLEVLDLQHASPRLLAAKDLDLAIPGTYDPNKPKDFVKIAKFDPILSVINSKQRPRKMKIIGTDGKKYQYLLKGHEDLRQDNLVMQLIDLVNTLLLEDSECFKRHLSIQKYPTIPLSPSAGLCYKCLLTTKP</sequence>